<dbReference type="RefSeq" id="XP_002784947.1">
    <property type="nucleotide sequence ID" value="XM_002784901.1"/>
</dbReference>
<name>C5KFJ4_PERM5</name>
<dbReference type="InParanoid" id="C5KFJ4"/>
<keyword evidence="2" id="KW-1185">Reference proteome</keyword>
<evidence type="ECO:0000313" key="1">
    <source>
        <dbReference type="EMBL" id="EER16743.1"/>
    </source>
</evidence>
<organism evidence="2">
    <name type="scientific">Perkinsus marinus (strain ATCC 50983 / TXsc)</name>
    <dbReference type="NCBI Taxonomy" id="423536"/>
    <lineage>
        <taxon>Eukaryota</taxon>
        <taxon>Sar</taxon>
        <taxon>Alveolata</taxon>
        <taxon>Perkinsozoa</taxon>
        <taxon>Perkinsea</taxon>
        <taxon>Perkinsida</taxon>
        <taxon>Perkinsidae</taxon>
        <taxon>Perkinsus</taxon>
    </lineage>
</organism>
<proteinExistence type="predicted"/>
<dbReference type="Proteomes" id="UP000007800">
    <property type="component" value="Unassembled WGS sequence"/>
</dbReference>
<sequence length="168" mass="19171">MKVKYLQRVIRCESYLLQPVDGELRIITTKVPVRAGLNECYSPHDEDWIPSGMENNQSNKELLKLEEKVNEFENEYHLDYIMGVRRDALMKLREVNVERNSSGGIMKSIIGVVSPRKNKESLYDTTIGEESEHAGATSRLISGGRAVEELREMLGDDVVDCRDKIVKN</sequence>
<dbReference type="GeneID" id="9063881"/>
<dbReference type="EMBL" id="GG672752">
    <property type="protein sequence ID" value="EER16743.1"/>
    <property type="molecule type" value="Genomic_DNA"/>
</dbReference>
<dbReference type="AlphaFoldDB" id="C5KFJ4"/>
<evidence type="ECO:0000313" key="2">
    <source>
        <dbReference type="Proteomes" id="UP000007800"/>
    </source>
</evidence>
<protein>
    <submittedName>
        <fullName evidence="1">Uncharacterized protein</fullName>
    </submittedName>
</protein>
<accession>C5KFJ4</accession>
<reference evidence="1 2" key="1">
    <citation type="submission" date="2008-07" db="EMBL/GenBank/DDBJ databases">
        <authorList>
            <person name="El-Sayed N."/>
            <person name="Caler E."/>
            <person name="Inman J."/>
            <person name="Amedeo P."/>
            <person name="Hass B."/>
            <person name="Wortman J."/>
        </authorList>
    </citation>
    <scope>NUCLEOTIDE SEQUENCE [LARGE SCALE GENOMIC DNA]</scope>
    <source>
        <strain evidence="2">ATCC 50983 / TXsc</strain>
    </source>
</reference>
<gene>
    <name evidence="1" type="ORF">Pmar_PMAR022592</name>
</gene>